<proteinExistence type="predicted"/>
<organism evidence="1">
    <name type="scientific">Beta vulgaris subsp. maritima</name>
    <name type="common">Sea beet</name>
    <name type="synonym">Beta maritima</name>
    <dbReference type="NCBI Taxonomy" id="350892"/>
    <lineage>
        <taxon>Eukaryota</taxon>
        <taxon>Viridiplantae</taxon>
        <taxon>Streptophyta</taxon>
        <taxon>Embryophyta</taxon>
        <taxon>Tracheophyta</taxon>
        <taxon>Spermatophyta</taxon>
        <taxon>Magnoliopsida</taxon>
        <taxon>eudicotyledons</taxon>
        <taxon>Gunneridae</taxon>
        <taxon>Pentapetalae</taxon>
        <taxon>Caryophyllales</taxon>
        <taxon>Chenopodiaceae</taxon>
        <taxon>Betoideae</taxon>
        <taxon>Beta</taxon>
    </lineage>
</organism>
<accession>E8ZC20</accession>
<sequence>MQKPICDPLFINTIKIHSYPHESLLVLRYFSRDPERDKLLYSHYFNGVVKDVQAEVEGVLGRTPHFQTVSGLVQKQVPKVGADYKTLTPIKTQLGPDHPLVCFVITELLKKGF</sequence>
<reference evidence="1" key="1">
    <citation type="submission" date="2010-11" db="EMBL/GenBank/DDBJ databases">
        <authorList>
            <person name="Genoscope - CEA"/>
        </authorList>
    </citation>
    <scope>NUCLEOTIDE SEQUENCE</scope>
</reference>
<dbReference type="EMBL" id="FP885871">
    <property type="protein sequence ID" value="CBX33247.1"/>
    <property type="molecule type" value="Genomic_DNA"/>
</dbReference>
<evidence type="ECO:0000313" key="1">
    <source>
        <dbReference type="EMBL" id="CBX33247.1"/>
    </source>
</evidence>
<protein>
    <submittedName>
        <fullName evidence="1">Uncharacterized protein orf113c</fullName>
    </submittedName>
</protein>
<gene>
    <name evidence="1" type="primary">orf113c</name>
</gene>
<reference evidence="1" key="2">
    <citation type="journal article" date="2011" name="Genome Biol. Evol.">
        <title>Structural and content diversity of mitochondrial genome in beet: a comparative genomic analysis.</title>
        <authorList>
            <person name="Darracq A."/>
            <person name="Varre J.S."/>
            <person name="Marechal-Drouard L."/>
            <person name="Courseaux A."/>
            <person name="Saumitou-Laprade P."/>
            <person name="Oztas S."/>
            <person name="Vacherie B."/>
            <person name="Barbe V.and.Touzet.P."/>
        </authorList>
    </citation>
    <scope>NUCLEOTIDE SEQUENCE</scope>
</reference>
<geneLocation type="mitochondrion" evidence="1"/>
<keyword evidence="1" id="KW-0496">Mitochondrion</keyword>
<name>E8ZC20_BETVM</name>
<dbReference type="AlphaFoldDB" id="E8ZC20"/>